<keyword evidence="4" id="KW-0732">Signal</keyword>
<dbReference type="GO" id="GO:0002250">
    <property type="term" value="P:adaptive immune response"/>
    <property type="evidence" value="ECO:0007669"/>
    <property type="project" value="UniProtKB-KW"/>
</dbReference>
<dbReference type="GeneTree" id="ENSGT00970000196768"/>
<reference evidence="7" key="2">
    <citation type="journal article" date="2007" name="PLoS Biol.">
        <title>Survey sequencing and comparative analysis of the elephant shark (Callorhinchus milii) genome.</title>
        <authorList>
            <person name="Venkatesh B."/>
            <person name="Kirkness E.F."/>
            <person name="Loh Y.H."/>
            <person name="Halpern A.L."/>
            <person name="Lee A.P."/>
            <person name="Johnson J."/>
            <person name="Dandona N."/>
            <person name="Viswanathan L.D."/>
            <person name="Tay A."/>
            <person name="Venter J.C."/>
            <person name="Strausberg R.L."/>
            <person name="Brenner S."/>
        </authorList>
    </citation>
    <scope>NUCLEOTIDE SEQUENCE [LARGE SCALE GENOMIC DNA]</scope>
</reference>
<name>A0A4W3IS88_CALMI</name>
<dbReference type="InterPro" id="IPR036179">
    <property type="entry name" value="Ig-like_dom_sf"/>
</dbReference>
<dbReference type="InterPro" id="IPR003599">
    <property type="entry name" value="Ig_sub"/>
</dbReference>
<keyword evidence="3" id="KW-1280">Immunoglobulin</keyword>
<feature type="chain" id="PRO_5021484520" description="Ig-like domain-containing protein" evidence="4">
    <location>
        <begin position="21"/>
        <end position="155"/>
    </location>
</feature>
<dbReference type="SMART" id="SM00409">
    <property type="entry name" value="IG"/>
    <property type="match status" value="1"/>
</dbReference>
<dbReference type="Pfam" id="PF07686">
    <property type="entry name" value="V-set"/>
    <property type="match status" value="1"/>
</dbReference>
<dbReference type="GO" id="GO:0019814">
    <property type="term" value="C:immunoglobulin complex"/>
    <property type="evidence" value="ECO:0007669"/>
    <property type="project" value="UniProtKB-KW"/>
</dbReference>
<proteinExistence type="predicted"/>
<dbReference type="InParanoid" id="A0A4W3IS88"/>
<evidence type="ECO:0000313" key="7">
    <source>
        <dbReference type="Proteomes" id="UP000314986"/>
    </source>
</evidence>
<dbReference type="PANTHER" id="PTHR23266">
    <property type="entry name" value="IMMUNOGLOBULIN HEAVY CHAIN"/>
    <property type="match status" value="1"/>
</dbReference>
<feature type="signal peptide" evidence="4">
    <location>
        <begin position="1"/>
        <end position="20"/>
    </location>
</feature>
<reference evidence="6" key="4">
    <citation type="submission" date="2025-08" db="UniProtKB">
        <authorList>
            <consortium name="Ensembl"/>
        </authorList>
    </citation>
    <scope>IDENTIFICATION</scope>
</reference>
<reference evidence="6" key="5">
    <citation type="submission" date="2025-09" db="UniProtKB">
        <authorList>
            <consortium name="Ensembl"/>
        </authorList>
    </citation>
    <scope>IDENTIFICATION</scope>
</reference>
<evidence type="ECO:0000313" key="6">
    <source>
        <dbReference type="Ensembl" id="ENSCMIP00000032222.1"/>
    </source>
</evidence>
<feature type="domain" description="Ig-like" evidence="5">
    <location>
        <begin position="16"/>
        <end position="136"/>
    </location>
</feature>
<dbReference type="STRING" id="7868.ENSCMIP00000032222"/>
<dbReference type="SUPFAM" id="SSF48726">
    <property type="entry name" value="Immunoglobulin"/>
    <property type="match status" value="1"/>
</dbReference>
<dbReference type="PROSITE" id="PS51257">
    <property type="entry name" value="PROKAR_LIPOPROTEIN"/>
    <property type="match status" value="1"/>
</dbReference>
<sequence length="155" mass="17316">MRSLISLSLLLAVFSCKLVTQPPTLTGKTGQSLRLTCRTSGFDHASYGSAISWYRQLPGKQREILLISTSSSPNSFVSLVGNRFTVVREDNNNIFDLIIKSARVEDTATYYYSAMYHCALSLHHSDTHHRKPRTITLITAKAGKQYSAVSERQCN</sequence>
<keyword evidence="7" id="KW-1185">Reference proteome</keyword>
<dbReference type="AlphaFoldDB" id="A0A4W3IS88"/>
<dbReference type="CDD" id="cd00099">
    <property type="entry name" value="IgV"/>
    <property type="match status" value="1"/>
</dbReference>
<evidence type="ECO:0000256" key="1">
    <source>
        <dbReference type="ARBA" id="ARBA00022859"/>
    </source>
</evidence>
<evidence type="ECO:0000256" key="2">
    <source>
        <dbReference type="ARBA" id="ARBA00023130"/>
    </source>
</evidence>
<dbReference type="PROSITE" id="PS50835">
    <property type="entry name" value="IG_LIKE"/>
    <property type="match status" value="1"/>
</dbReference>
<reference evidence="7" key="1">
    <citation type="journal article" date="2006" name="Science">
        <title>Ancient noncoding elements conserved in the human genome.</title>
        <authorList>
            <person name="Venkatesh B."/>
            <person name="Kirkness E.F."/>
            <person name="Loh Y.H."/>
            <person name="Halpern A.L."/>
            <person name="Lee A.P."/>
            <person name="Johnson J."/>
            <person name="Dandona N."/>
            <person name="Viswanathan L.D."/>
            <person name="Tay A."/>
            <person name="Venter J.C."/>
            <person name="Strausberg R.L."/>
            <person name="Brenner S."/>
        </authorList>
    </citation>
    <scope>NUCLEOTIDE SEQUENCE [LARGE SCALE GENOMIC DNA]</scope>
</reference>
<evidence type="ECO:0000256" key="3">
    <source>
        <dbReference type="ARBA" id="ARBA00043265"/>
    </source>
</evidence>
<evidence type="ECO:0000259" key="5">
    <source>
        <dbReference type="PROSITE" id="PS50835"/>
    </source>
</evidence>
<accession>A0A4W3IS88</accession>
<dbReference type="SMART" id="SM00406">
    <property type="entry name" value="IGv"/>
    <property type="match status" value="1"/>
</dbReference>
<dbReference type="Gene3D" id="2.60.40.10">
    <property type="entry name" value="Immunoglobulins"/>
    <property type="match status" value="1"/>
</dbReference>
<dbReference type="Proteomes" id="UP000314986">
    <property type="component" value="Unassembled WGS sequence"/>
</dbReference>
<dbReference type="Ensembl" id="ENSCMIT00000032713.1">
    <property type="protein sequence ID" value="ENSCMIP00000032222.1"/>
    <property type="gene ID" value="ENSCMIG00000013765.1"/>
</dbReference>
<reference evidence="7" key="3">
    <citation type="journal article" date="2014" name="Nature">
        <title>Elephant shark genome provides unique insights into gnathostome evolution.</title>
        <authorList>
            <consortium name="International Elephant Shark Genome Sequencing Consortium"/>
            <person name="Venkatesh B."/>
            <person name="Lee A.P."/>
            <person name="Ravi V."/>
            <person name="Maurya A.K."/>
            <person name="Lian M.M."/>
            <person name="Swann J.B."/>
            <person name="Ohta Y."/>
            <person name="Flajnik M.F."/>
            <person name="Sutoh Y."/>
            <person name="Kasahara M."/>
            <person name="Hoon S."/>
            <person name="Gangu V."/>
            <person name="Roy S.W."/>
            <person name="Irimia M."/>
            <person name="Korzh V."/>
            <person name="Kondrychyn I."/>
            <person name="Lim Z.W."/>
            <person name="Tay B.H."/>
            <person name="Tohari S."/>
            <person name="Kong K.W."/>
            <person name="Ho S."/>
            <person name="Lorente-Galdos B."/>
            <person name="Quilez J."/>
            <person name="Marques-Bonet T."/>
            <person name="Raney B.J."/>
            <person name="Ingham P.W."/>
            <person name="Tay A."/>
            <person name="Hillier L.W."/>
            <person name="Minx P."/>
            <person name="Boehm T."/>
            <person name="Wilson R.K."/>
            <person name="Brenner S."/>
            <person name="Warren W.C."/>
        </authorList>
    </citation>
    <scope>NUCLEOTIDE SEQUENCE [LARGE SCALE GENOMIC DNA]</scope>
</reference>
<keyword evidence="1" id="KW-0391">Immunity</keyword>
<protein>
    <recommendedName>
        <fullName evidence="5">Ig-like domain-containing protein</fullName>
    </recommendedName>
</protein>
<keyword evidence="2" id="KW-1064">Adaptive immunity</keyword>
<dbReference type="InterPro" id="IPR007110">
    <property type="entry name" value="Ig-like_dom"/>
</dbReference>
<dbReference type="GO" id="GO:0005576">
    <property type="term" value="C:extracellular region"/>
    <property type="evidence" value="ECO:0007669"/>
    <property type="project" value="UniProtKB-ARBA"/>
</dbReference>
<dbReference type="InterPro" id="IPR013106">
    <property type="entry name" value="Ig_V-set"/>
</dbReference>
<dbReference type="InterPro" id="IPR013783">
    <property type="entry name" value="Ig-like_fold"/>
</dbReference>
<dbReference type="InterPro" id="IPR050199">
    <property type="entry name" value="IgHV"/>
</dbReference>
<organism evidence="6 7">
    <name type="scientific">Callorhinchus milii</name>
    <name type="common">Ghost shark</name>
    <dbReference type="NCBI Taxonomy" id="7868"/>
    <lineage>
        <taxon>Eukaryota</taxon>
        <taxon>Metazoa</taxon>
        <taxon>Chordata</taxon>
        <taxon>Craniata</taxon>
        <taxon>Vertebrata</taxon>
        <taxon>Chondrichthyes</taxon>
        <taxon>Holocephali</taxon>
        <taxon>Chimaeriformes</taxon>
        <taxon>Callorhinchidae</taxon>
        <taxon>Callorhinchus</taxon>
    </lineage>
</organism>
<evidence type="ECO:0000256" key="4">
    <source>
        <dbReference type="SAM" id="SignalP"/>
    </source>
</evidence>